<organism evidence="2 3">
    <name type="scientific">Clostridium aestuarii</name>
    <dbReference type="NCBI Taxonomy" id="338193"/>
    <lineage>
        <taxon>Bacteria</taxon>
        <taxon>Bacillati</taxon>
        <taxon>Bacillota</taxon>
        <taxon>Clostridia</taxon>
        <taxon>Eubacteriales</taxon>
        <taxon>Clostridiaceae</taxon>
        <taxon>Clostridium</taxon>
    </lineage>
</organism>
<proteinExistence type="predicted"/>
<feature type="chain" id="PRO_5047097841" description="Lipoprotein" evidence="1">
    <location>
        <begin position="19"/>
        <end position="246"/>
    </location>
</feature>
<sequence>MKKLINLILCLMIVLSVAGCSQKNISQKTTDIKGQDVKKETKLEKNTENEEDTLLIKGKIVGYAGGNDSGNTNTIVLDKKLSIDGREIDRVWLKNDVITECIPRKYMGYYLEGGKALKEEFIEKIPIEVKVDPNSFEFVDFYTFAKATKVVSLDGEANPRDKSKDEYPIDYYKEVFYALTSPDNVNYEYSFTVNIKDYYLYKNADVGDEFKIAVDKILEGGLYINMLEGSYEIDTEKKYSEEGVGK</sequence>
<reference evidence="2" key="1">
    <citation type="submission" date="2022-12" db="EMBL/GenBank/DDBJ databases">
        <authorList>
            <person name="Wang J."/>
        </authorList>
    </citation>
    <scope>NUCLEOTIDE SEQUENCE</scope>
    <source>
        <strain evidence="2">HY-45-18</strain>
    </source>
</reference>
<keyword evidence="1" id="KW-0732">Signal</keyword>
<name>A0ABT4CY22_9CLOT</name>
<evidence type="ECO:0008006" key="4">
    <source>
        <dbReference type="Google" id="ProtNLM"/>
    </source>
</evidence>
<dbReference type="PROSITE" id="PS51257">
    <property type="entry name" value="PROKAR_LIPOPROTEIN"/>
    <property type="match status" value="1"/>
</dbReference>
<comment type="caution">
    <text evidence="2">The sequence shown here is derived from an EMBL/GenBank/DDBJ whole genome shotgun (WGS) entry which is preliminary data.</text>
</comment>
<dbReference type="Proteomes" id="UP001078443">
    <property type="component" value="Unassembled WGS sequence"/>
</dbReference>
<gene>
    <name evidence="2" type="ORF">OW763_01385</name>
</gene>
<dbReference type="EMBL" id="JAPQER010000001">
    <property type="protein sequence ID" value="MCY6483005.1"/>
    <property type="molecule type" value="Genomic_DNA"/>
</dbReference>
<dbReference type="RefSeq" id="WP_268039271.1">
    <property type="nucleotide sequence ID" value="NZ_JAPQER010000001.1"/>
</dbReference>
<feature type="signal peptide" evidence="1">
    <location>
        <begin position="1"/>
        <end position="18"/>
    </location>
</feature>
<evidence type="ECO:0000313" key="2">
    <source>
        <dbReference type="EMBL" id="MCY6483005.1"/>
    </source>
</evidence>
<protein>
    <recommendedName>
        <fullName evidence="4">Lipoprotein</fullName>
    </recommendedName>
</protein>
<accession>A0ABT4CY22</accession>
<evidence type="ECO:0000313" key="3">
    <source>
        <dbReference type="Proteomes" id="UP001078443"/>
    </source>
</evidence>
<keyword evidence="3" id="KW-1185">Reference proteome</keyword>
<evidence type="ECO:0000256" key="1">
    <source>
        <dbReference type="SAM" id="SignalP"/>
    </source>
</evidence>